<keyword evidence="6" id="KW-1133">Transmembrane helix</keyword>
<feature type="active site" description="Nucleophile" evidence="5">
    <location>
        <position position="314"/>
    </location>
</feature>
<keyword evidence="6" id="KW-0812">Transmembrane</keyword>
<dbReference type="Proteomes" id="UP000799537">
    <property type="component" value="Unassembled WGS sequence"/>
</dbReference>
<keyword evidence="2 4" id="KW-0442">Lipid degradation</keyword>
<dbReference type="OrthoDB" id="2363873at2759"/>
<sequence>MALFPPALRPRRWSFKYVLCLLVGSYLTICFLFNMPLFSSRLPRYSGEYEVGVVDIEAECEPRRFSDAVFKDSREPALQLETVLFSLYYPSVRGAKSRGPHHPWVSKPLSLTAEGYARFAKVNNFLTNNVFTFALWTLAGSTTIPANVDVPLHGTVKNYHENEAPYLDYDSEHPLDDYGLPQFPVIVFSHGMASSRTSYTQYCGELASRGFIVAAIEHRDGSGPGTMITKNTTSKPFYHFNHEMLDPVPDMADFKVQQLALRQAEVEETVRVLGMINNGRGAEVYKNNARAEGQDLAEFRGRLMTDRMIIGGHSFGATLALQTLKDAPSKTLPFVGAVILDPGKHSGPLNDDINVPIVVVHSQSWSAKHTIFHGRPHFSVVKDLVRKIIDEKKKFAWFTTAKGTTHPSVTDAPLIEPLLLSWTTGSTIDAREGVLQYVKITRQFMHFLEEGHRQSILKTEITHPEYDSEPTMEYPPTVSKHWQIHMAPSAACPAPGYCGLDDPDDMEDDAKK</sequence>
<dbReference type="Pfam" id="PF03403">
    <property type="entry name" value="PAF-AH_p_II"/>
    <property type="match status" value="1"/>
</dbReference>
<feature type="transmembrane region" description="Helical" evidence="6">
    <location>
        <begin position="17"/>
        <end position="38"/>
    </location>
</feature>
<dbReference type="PANTHER" id="PTHR10272">
    <property type="entry name" value="PLATELET-ACTIVATING FACTOR ACETYLHYDROLASE"/>
    <property type="match status" value="1"/>
</dbReference>
<feature type="active site" description="Charge relay system" evidence="5">
    <location>
        <position position="341"/>
    </location>
</feature>
<evidence type="ECO:0000313" key="7">
    <source>
        <dbReference type="EMBL" id="KAF2172569.1"/>
    </source>
</evidence>
<dbReference type="PIRSF" id="PIRSF018169">
    <property type="entry name" value="PAF_acetylhydrolase"/>
    <property type="match status" value="1"/>
</dbReference>
<feature type="active site" description="Charge relay system" evidence="5">
    <location>
        <position position="406"/>
    </location>
</feature>
<evidence type="ECO:0000256" key="2">
    <source>
        <dbReference type="ARBA" id="ARBA00022963"/>
    </source>
</evidence>
<evidence type="ECO:0000256" key="4">
    <source>
        <dbReference type="PIRNR" id="PIRNR018169"/>
    </source>
</evidence>
<evidence type="ECO:0000256" key="5">
    <source>
        <dbReference type="PIRSR" id="PIRSR018169-1"/>
    </source>
</evidence>
<keyword evidence="1 4" id="KW-0378">Hydrolase</keyword>
<dbReference type="Gene3D" id="3.40.50.1820">
    <property type="entry name" value="alpha/beta hydrolase"/>
    <property type="match status" value="1"/>
</dbReference>
<dbReference type="AlphaFoldDB" id="A0A6A6D360"/>
<keyword evidence="3 4" id="KW-0443">Lipid metabolism</keyword>
<keyword evidence="6" id="KW-0472">Membrane</keyword>
<name>A0A6A6D360_ZASCE</name>
<comment type="catalytic activity">
    <reaction evidence="4">
        <text>a 1-O-alkyl-2-acetyl-sn-glycero-3-phosphocholine + H2O = a 1-O-alkyl-sn-glycero-3-phosphocholine + acetate + H(+)</text>
        <dbReference type="Rhea" id="RHEA:17777"/>
        <dbReference type="ChEBI" id="CHEBI:15377"/>
        <dbReference type="ChEBI" id="CHEBI:15378"/>
        <dbReference type="ChEBI" id="CHEBI:30089"/>
        <dbReference type="ChEBI" id="CHEBI:30909"/>
        <dbReference type="ChEBI" id="CHEBI:36707"/>
        <dbReference type="EC" id="3.1.1.47"/>
    </reaction>
</comment>
<evidence type="ECO:0000313" key="8">
    <source>
        <dbReference type="Proteomes" id="UP000799537"/>
    </source>
</evidence>
<organism evidence="7 8">
    <name type="scientific">Zasmidium cellare ATCC 36951</name>
    <dbReference type="NCBI Taxonomy" id="1080233"/>
    <lineage>
        <taxon>Eukaryota</taxon>
        <taxon>Fungi</taxon>
        <taxon>Dikarya</taxon>
        <taxon>Ascomycota</taxon>
        <taxon>Pezizomycotina</taxon>
        <taxon>Dothideomycetes</taxon>
        <taxon>Dothideomycetidae</taxon>
        <taxon>Mycosphaerellales</taxon>
        <taxon>Mycosphaerellaceae</taxon>
        <taxon>Zasmidium</taxon>
    </lineage>
</organism>
<dbReference type="PANTHER" id="PTHR10272:SF11">
    <property type="entry name" value="PHOSPHOLIPASE-RELATED"/>
    <property type="match status" value="1"/>
</dbReference>
<dbReference type="InterPro" id="IPR029058">
    <property type="entry name" value="AB_hydrolase_fold"/>
</dbReference>
<keyword evidence="8" id="KW-1185">Reference proteome</keyword>
<dbReference type="EMBL" id="ML993581">
    <property type="protein sequence ID" value="KAF2172569.1"/>
    <property type="molecule type" value="Genomic_DNA"/>
</dbReference>
<comment type="similarity">
    <text evidence="4">Belongs to the serine esterase family.</text>
</comment>
<accession>A0A6A6D360</accession>
<protein>
    <recommendedName>
        <fullName evidence="4">Putative phospholipase</fullName>
        <ecNumber evidence="4">3.1.1.47</ecNumber>
    </recommendedName>
</protein>
<dbReference type="InterPro" id="IPR016715">
    <property type="entry name" value="PAF_acetylhydro_eukaryote"/>
</dbReference>
<dbReference type="RefSeq" id="XP_033673458.1">
    <property type="nucleotide sequence ID" value="XM_033811488.1"/>
</dbReference>
<dbReference type="GO" id="GO:0003847">
    <property type="term" value="F:1-alkyl-2-acetylglycerophosphocholine esterase activity"/>
    <property type="evidence" value="ECO:0007669"/>
    <property type="project" value="UniProtKB-UniRule"/>
</dbReference>
<dbReference type="EC" id="3.1.1.47" evidence="4"/>
<gene>
    <name evidence="7" type="ORF">M409DRAFT_50243</name>
</gene>
<evidence type="ECO:0000256" key="6">
    <source>
        <dbReference type="SAM" id="Phobius"/>
    </source>
</evidence>
<evidence type="ECO:0000256" key="3">
    <source>
        <dbReference type="ARBA" id="ARBA00023098"/>
    </source>
</evidence>
<dbReference type="SUPFAM" id="SSF53474">
    <property type="entry name" value="alpha/beta-Hydrolases"/>
    <property type="match status" value="1"/>
</dbReference>
<dbReference type="GeneID" id="54564760"/>
<proteinExistence type="inferred from homology"/>
<dbReference type="GO" id="GO:0016042">
    <property type="term" value="P:lipid catabolic process"/>
    <property type="evidence" value="ECO:0007669"/>
    <property type="project" value="UniProtKB-KW"/>
</dbReference>
<evidence type="ECO:0000256" key="1">
    <source>
        <dbReference type="ARBA" id="ARBA00022801"/>
    </source>
</evidence>
<reference evidence="7" key="1">
    <citation type="journal article" date="2020" name="Stud. Mycol.">
        <title>101 Dothideomycetes genomes: a test case for predicting lifestyles and emergence of pathogens.</title>
        <authorList>
            <person name="Haridas S."/>
            <person name="Albert R."/>
            <person name="Binder M."/>
            <person name="Bloem J."/>
            <person name="Labutti K."/>
            <person name="Salamov A."/>
            <person name="Andreopoulos B."/>
            <person name="Baker S."/>
            <person name="Barry K."/>
            <person name="Bills G."/>
            <person name="Bluhm B."/>
            <person name="Cannon C."/>
            <person name="Castanera R."/>
            <person name="Culley D."/>
            <person name="Daum C."/>
            <person name="Ezra D."/>
            <person name="Gonzalez J."/>
            <person name="Henrissat B."/>
            <person name="Kuo A."/>
            <person name="Liang C."/>
            <person name="Lipzen A."/>
            <person name="Lutzoni F."/>
            <person name="Magnuson J."/>
            <person name="Mondo S."/>
            <person name="Nolan M."/>
            <person name="Ohm R."/>
            <person name="Pangilinan J."/>
            <person name="Park H.-J."/>
            <person name="Ramirez L."/>
            <person name="Alfaro M."/>
            <person name="Sun H."/>
            <person name="Tritt A."/>
            <person name="Yoshinaga Y."/>
            <person name="Zwiers L.-H."/>
            <person name="Turgeon B."/>
            <person name="Goodwin S."/>
            <person name="Spatafora J."/>
            <person name="Crous P."/>
            <person name="Grigoriev I."/>
        </authorList>
    </citation>
    <scope>NUCLEOTIDE SEQUENCE</scope>
    <source>
        <strain evidence="7">ATCC 36951</strain>
    </source>
</reference>